<evidence type="ECO:0000256" key="7">
    <source>
        <dbReference type="ARBA" id="ARBA00023136"/>
    </source>
</evidence>
<evidence type="ECO:0000256" key="6">
    <source>
        <dbReference type="ARBA" id="ARBA00022989"/>
    </source>
</evidence>
<keyword evidence="3 9" id="KW-0813">Transport</keyword>
<dbReference type="AlphaFoldDB" id="A0AAW1SRQ1"/>
<evidence type="ECO:0008006" key="13">
    <source>
        <dbReference type="Google" id="ProtNLM"/>
    </source>
</evidence>
<keyword evidence="5" id="KW-0677">Repeat</keyword>
<dbReference type="Gene3D" id="1.50.40.10">
    <property type="entry name" value="Mitochondrial carrier domain"/>
    <property type="match status" value="2"/>
</dbReference>
<dbReference type="GO" id="GO:0016020">
    <property type="term" value="C:membrane"/>
    <property type="evidence" value="ECO:0007669"/>
    <property type="project" value="UniProtKB-SubCell"/>
</dbReference>
<evidence type="ECO:0000256" key="10">
    <source>
        <dbReference type="SAM" id="Phobius"/>
    </source>
</evidence>
<protein>
    <recommendedName>
        <fullName evidence="13">Mitochondrial carrier protein</fullName>
    </recommendedName>
</protein>
<dbReference type="EMBL" id="JALJOV010001199">
    <property type="protein sequence ID" value="KAK9852321.1"/>
    <property type="molecule type" value="Genomic_DNA"/>
</dbReference>
<evidence type="ECO:0000256" key="1">
    <source>
        <dbReference type="ARBA" id="ARBA00004141"/>
    </source>
</evidence>
<feature type="transmembrane region" description="Helical" evidence="10">
    <location>
        <begin position="12"/>
        <end position="36"/>
    </location>
</feature>
<feature type="repeat" description="Solcar" evidence="8">
    <location>
        <begin position="349"/>
        <end position="433"/>
    </location>
</feature>
<accession>A0AAW1SRQ1</accession>
<keyword evidence="7 8" id="KW-0472">Membrane</keyword>
<dbReference type="Pfam" id="PF00153">
    <property type="entry name" value="Mito_carr"/>
    <property type="match status" value="3"/>
</dbReference>
<comment type="similarity">
    <text evidence="2 9">Belongs to the mitochondrial carrier (TC 2.A.29) family.</text>
</comment>
<keyword evidence="12" id="KW-1185">Reference proteome</keyword>
<feature type="repeat" description="Solcar" evidence="8">
    <location>
        <begin position="257"/>
        <end position="339"/>
    </location>
</feature>
<evidence type="ECO:0000313" key="11">
    <source>
        <dbReference type="EMBL" id="KAK9852321.1"/>
    </source>
</evidence>
<dbReference type="Proteomes" id="UP001485043">
    <property type="component" value="Unassembled WGS sequence"/>
</dbReference>
<dbReference type="PROSITE" id="PS50920">
    <property type="entry name" value="SOLCAR"/>
    <property type="match status" value="2"/>
</dbReference>
<evidence type="ECO:0000256" key="3">
    <source>
        <dbReference type="ARBA" id="ARBA00022448"/>
    </source>
</evidence>
<proteinExistence type="inferred from homology"/>
<name>A0AAW1SRQ1_9CHLO</name>
<organism evidence="11 12">
    <name type="scientific">Apatococcus fuscideae</name>
    <dbReference type="NCBI Taxonomy" id="2026836"/>
    <lineage>
        <taxon>Eukaryota</taxon>
        <taxon>Viridiplantae</taxon>
        <taxon>Chlorophyta</taxon>
        <taxon>core chlorophytes</taxon>
        <taxon>Trebouxiophyceae</taxon>
        <taxon>Chlorellales</taxon>
        <taxon>Chlorellaceae</taxon>
        <taxon>Apatococcus</taxon>
    </lineage>
</organism>
<dbReference type="GO" id="GO:0055085">
    <property type="term" value="P:transmembrane transport"/>
    <property type="evidence" value="ECO:0007669"/>
    <property type="project" value="InterPro"/>
</dbReference>
<comment type="caution">
    <text evidence="11">The sequence shown here is derived from an EMBL/GenBank/DDBJ whole genome shotgun (WGS) entry which is preliminary data.</text>
</comment>
<evidence type="ECO:0000256" key="8">
    <source>
        <dbReference type="PROSITE-ProRule" id="PRU00282"/>
    </source>
</evidence>
<evidence type="ECO:0000256" key="4">
    <source>
        <dbReference type="ARBA" id="ARBA00022692"/>
    </source>
</evidence>
<sequence>MRQGQPKVHYSLLIVAYFEVLLWLTVVIFSCATLSVKAEDTGYLLRETVNLKQTLGTNDSAVAFQGFIPDEAASSLHQQLESLSLQRLAAPSSTPGQQKRPDLSLSFLPHFKGVPAPYTGIEAICAPPPPSQPKVDTKPASDVIAGAMARAASQSTIHPLDTLKVRLQTNHTAAKPALSKIGKLLPPQKIAAAAANPQKVAAATAAAPKALGNALPKIASLYRGVVGAASGAGIAIGAYFAFYGAASNLLARHTDMNKSGVAFVAGGVAAAGGSVVKVPLAVCIRSVQAGVYPNVVDAAGSICKACGPRGLFTGYLPTLLEDVPDMACKFAAYETLRSLHRSFVGGRKASATEDFAMGAISGAFAAAATTPLDVIKTHMMCTAASRPSMISSSRIVWQAGGAKQFFKGVGPRALSNGINSAVFFCFFEMLRASFQRRQDLLRARSLAQAAAQKGRILIGKPAGRIRTEVAMPRASPAAACASLALPLPLYATASAPSGKDTKRRTA</sequence>
<gene>
    <name evidence="11" type="ORF">WJX84_002298</name>
</gene>
<keyword evidence="4 8" id="KW-0812">Transmembrane</keyword>
<evidence type="ECO:0000313" key="12">
    <source>
        <dbReference type="Proteomes" id="UP001485043"/>
    </source>
</evidence>
<dbReference type="InterPro" id="IPR023395">
    <property type="entry name" value="MCP_dom_sf"/>
</dbReference>
<reference evidence="11 12" key="1">
    <citation type="journal article" date="2024" name="Nat. Commun.">
        <title>Phylogenomics reveals the evolutionary origins of lichenization in chlorophyte algae.</title>
        <authorList>
            <person name="Puginier C."/>
            <person name="Libourel C."/>
            <person name="Otte J."/>
            <person name="Skaloud P."/>
            <person name="Haon M."/>
            <person name="Grisel S."/>
            <person name="Petersen M."/>
            <person name="Berrin J.G."/>
            <person name="Delaux P.M."/>
            <person name="Dal Grande F."/>
            <person name="Keller J."/>
        </authorList>
    </citation>
    <scope>NUCLEOTIDE SEQUENCE [LARGE SCALE GENOMIC DNA]</scope>
    <source>
        <strain evidence="11 12">SAG 2523</strain>
    </source>
</reference>
<dbReference type="FunFam" id="1.50.40.10:FF:000149">
    <property type="entry name" value="Mitochondrial Carrier (MC) Family"/>
    <property type="match status" value="1"/>
</dbReference>
<evidence type="ECO:0000256" key="2">
    <source>
        <dbReference type="ARBA" id="ARBA00006375"/>
    </source>
</evidence>
<dbReference type="PANTHER" id="PTHR45667">
    <property type="entry name" value="S-ADENOSYLMETHIONINE MITOCHONDRIAL CARRIER PROTEIN"/>
    <property type="match status" value="1"/>
</dbReference>
<evidence type="ECO:0000256" key="5">
    <source>
        <dbReference type="ARBA" id="ARBA00022737"/>
    </source>
</evidence>
<dbReference type="InterPro" id="IPR018108">
    <property type="entry name" value="MCP_transmembrane"/>
</dbReference>
<comment type="subcellular location">
    <subcellularLocation>
        <location evidence="1">Membrane</location>
        <topology evidence="1">Multi-pass membrane protein</topology>
    </subcellularLocation>
</comment>
<dbReference type="SUPFAM" id="SSF103506">
    <property type="entry name" value="Mitochondrial carrier"/>
    <property type="match status" value="1"/>
</dbReference>
<keyword evidence="6 10" id="KW-1133">Transmembrane helix</keyword>
<dbReference type="InterPro" id="IPR002067">
    <property type="entry name" value="MCP"/>
</dbReference>
<evidence type="ECO:0000256" key="9">
    <source>
        <dbReference type="RuleBase" id="RU000488"/>
    </source>
</evidence>
<dbReference type="PRINTS" id="PR00926">
    <property type="entry name" value="MITOCARRIER"/>
</dbReference>
<dbReference type="PROSITE" id="PS51257">
    <property type="entry name" value="PROKAR_LIPOPROTEIN"/>
    <property type="match status" value="1"/>
</dbReference>